<accession>A0ACC0Z457</accession>
<proteinExistence type="predicted"/>
<dbReference type="Proteomes" id="UP001163603">
    <property type="component" value="Chromosome 3"/>
</dbReference>
<gene>
    <name evidence="1" type="ORF">Pint_03847</name>
</gene>
<protein>
    <submittedName>
        <fullName evidence="1">Uncharacterized protein</fullName>
    </submittedName>
</protein>
<sequence length="455" mass="52681">MKKRWPVASLARALTHSYCSSTTTTTPFPLKHVTKSNFDSALSSLRHHIRSADFVAVDLEMTGVTSAPWRDSFEFDRYDVHYLKVKDSAEKFAVVQFGVCPFRWDPLNRSFIAHPHNFFIFPRQEVSIDGPAYEFLCQTASMDFLAKYQFDFNACFHEGVSYLSREQEEEALRYMNSLYEDKSWDSWGDLKEARDMPLVNIADVLFTERMKHRLREWYDWLLRDRNGRSSFPGSSNDSEQQFQTIFYKMRPAISLNGFTSHQLKLIQLVVNKHFKDLVYLRVKGENSCSQHLVVYNESEDDKKLLMKEVKDERRRETEMKIKAAIGFRHVIDCLSSEKKLIVGHNCFLDVAHIYGKFLGALPLTAEEFISSVNKYLPHIIDTKILLKCNDVLVQRMKKSGTSLFSAFSRLCQRIAIGSKSSHLLIQPSVKVEIEVDDNRFVFPFSFSSSVDISSN</sequence>
<keyword evidence="2" id="KW-1185">Reference proteome</keyword>
<reference evidence="2" key="1">
    <citation type="journal article" date="2023" name="G3 (Bethesda)">
        <title>Genome assembly and association tests identify interacting loci associated with vigor, precocity, and sex in interspecific pistachio rootstocks.</title>
        <authorList>
            <person name="Palmer W."/>
            <person name="Jacygrad E."/>
            <person name="Sagayaradj S."/>
            <person name="Cavanaugh K."/>
            <person name="Han R."/>
            <person name="Bertier L."/>
            <person name="Beede B."/>
            <person name="Kafkas S."/>
            <person name="Golino D."/>
            <person name="Preece J."/>
            <person name="Michelmore R."/>
        </authorList>
    </citation>
    <scope>NUCLEOTIDE SEQUENCE [LARGE SCALE GENOMIC DNA]</scope>
</reference>
<comment type="caution">
    <text evidence="1">The sequence shown here is derived from an EMBL/GenBank/DDBJ whole genome shotgun (WGS) entry which is preliminary data.</text>
</comment>
<evidence type="ECO:0000313" key="2">
    <source>
        <dbReference type="Proteomes" id="UP001163603"/>
    </source>
</evidence>
<name>A0ACC0Z457_9ROSI</name>
<organism evidence="1 2">
    <name type="scientific">Pistacia integerrima</name>
    <dbReference type="NCBI Taxonomy" id="434235"/>
    <lineage>
        <taxon>Eukaryota</taxon>
        <taxon>Viridiplantae</taxon>
        <taxon>Streptophyta</taxon>
        <taxon>Embryophyta</taxon>
        <taxon>Tracheophyta</taxon>
        <taxon>Spermatophyta</taxon>
        <taxon>Magnoliopsida</taxon>
        <taxon>eudicotyledons</taxon>
        <taxon>Gunneridae</taxon>
        <taxon>Pentapetalae</taxon>
        <taxon>rosids</taxon>
        <taxon>malvids</taxon>
        <taxon>Sapindales</taxon>
        <taxon>Anacardiaceae</taxon>
        <taxon>Pistacia</taxon>
    </lineage>
</organism>
<evidence type="ECO:0000313" key="1">
    <source>
        <dbReference type="EMBL" id="KAJ0046082.1"/>
    </source>
</evidence>
<dbReference type="EMBL" id="CM047738">
    <property type="protein sequence ID" value="KAJ0046082.1"/>
    <property type="molecule type" value="Genomic_DNA"/>
</dbReference>